<dbReference type="RefSeq" id="WP_253967608.1">
    <property type="nucleotide sequence ID" value="NZ_JAMFTH010000001.1"/>
</dbReference>
<dbReference type="Proteomes" id="UP001139319">
    <property type="component" value="Unassembled WGS sequence"/>
</dbReference>
<gene>
    <name evidence="1" type="ORF">M6D89_08625</name>
</gene>
<proteinExistence type="predicted"/>
<protein>
    <recommendedName>
        <fullName evidence="3">Lipoprotein</fullName>
    </recommendedName>
</protein>
<keyword evidence="2" id="KW-1185">Reference proteome</keyword>
<reference evidence="1" key="1">
    <citation type="submission" date="2022-05" db="EMBL/GenBank/DDBJ databases">
        <authorList>
            <person name="Sun H.-N."/>
        </authorList>
    </citation>
    <scope>NUCLEOTIDE SEQUENCE</scope>
    <source>
        <strain evidence="1">HB14</strain>
    </source>
</reference>
<evidence type="ECO:0008006" key="3">
    <source>
        <dbReference type="Google" id="ProtNLM"/>
    </source>
</evidence>
<evidence type="ECO:0000313" key="2">
    <source>
        <dbReference type="Proteomes" id="UP001139319"/>
    </source>
</evidence>
<evidence type="ECO:0000313" key="1">
    <source>
        <dbReference type="EMBL" id="MCP8899357.1"/>
    </source>
</evidence>
<dbReference type="EMBL" id="JAMFTH010000001">
    <property type="protein sequence ID" value="MCP8899357.1"/>
    <property type="molecule type" value="Genomic_DNA"/>
</dbReference>
<reference evidence="1" key="2">
    <citation type="submission" date="2023-01" db="EMBL/GenBank/DDBJ databases">
        <title>Gilvimarinus xylanilyticus HB14 isolated from Caulerpa lentillifera aquaculture base in Hainan, China.</title>
        <authorList>
            <person name="Zhang Y.-J."/>
        </authorList>
    </citation>
    <scope>NUCLEOTIDE SEQUENCE</scope>
    <source>
        <strain evidence="1">HB14</strain>
    </source>
</reference>
<organism evidence="1 2">
    <name type="scientific">Gilvimarinus xylanilyticus</name>
    <dbReference type="NCBI Taxonomy" id="2944139"/>
    <lineage>
        <taxon>Bacteria</taxon>
        <taxon>Pseudomonadati</taxon>
        <taxon>Pseudomonadota</taxon>
        <taxon>Gammaproteobacteria</taxon>
        <taxon>Cellvibrionales</taxon>
        <taxon>Cellvibrionaceae</taxon>
        <taxon>Gilvimarinus</taxon>
    </lineage>
</organism>
<comment type="caution">
    <text evidence="1">The sequence shown here is derived from an EMBL/GenBank/DDBJ whole genome shotgun (WGS) entry which is preliminary data.</text>
</comment>
<dbReference type="PROSITE" id="PS51257">
    <property type="entry name" value="PROKAR_LIPOPROTEIN"/>
    <property type="match status" value="1"/>
</dbReference>
<name>A0A9X2I5N8_9GAMM</name>
<accession>A0A9X2I5N8</accession>
<dbReference type="AlphaFoldDB" id="A0A9X2I5N8"/>
<sequence>MNKFSNILVIWFLFLAIGCSALNPKPKEDRVAARAQERLDALVGGDFEEAYAYLSPGYRGSVPFHAYRPKIAGASNWLEAAVDDVSCESEESCVVTTKVTYQMQRIKLKNTRPFKEKWIYIGGEWWYYPQ</sequence>